<evidence type="ECO:0000256" key="1">
    <source>
        <dbReference type="ARBA" id="ARBA00004141"/>
    </source>
</evidence>
<evidence type="ECO:0000256" key="6">
    <source>
        <dbReference type="ARBA" id="ARBA00023136"/>
    </source>
</evidence>
<dbReference type="GO" id="GO:0003676">
    <property type="term" value="F:nucleic acid binding"/>
    <property type="evidence" value="ECO:0007669"/>
    <property type="project" value="InterPro"/>
</dbReference>
<keyword evidence="10" id="KW-1185">Reference proteome</keyword>
<evidence type="ECO:0000259" key="8">
    <source>
        <dbReference type="Pfam" id="PF13456"/>
    </source>
</evidence>
<dbReference type="GO" id="GO:0015211">
    <property type="term" value="F:purine nucleoside transmembrane transporter activity"/>
    <property type="evidence" value="ECO:0007669"/>
    <property type="project" value="UniProtKB-UniRule"/>
</dbReference>
<dbReference type="InterPro" id="IPR030182">
    <property type="entry name" value="PUP_plant"/>
</dbReference>
<evidence type="ECO:0000256" key="2">
    <source>
        <dbReference type="ARBA" id="ARBA00006213"/>
    </source>
</evidence>
<keyword evidence="5 7" id="KW-1133">Transmembrane helix</keyword>
<dbReference type="Pfam" id="PF13456">
    <property type="entry name" value="RVT_3"/>
    <property type="match status" value="1"/>
</dbReference>
<dbReference type="PANTHER" id="PTHR31376">
    <property type="entry name" value="OS09G0467300 PROTEIN-RELATED"/>
    <property type="match status" value="1"/>
</dbReference>
<keyword evidence="4 7" id="KW-0812">Transmembrane</keyword>
<keyword evidence="3 7" id="KW-0813">Transport</keyword>
<dbReference type="GO" id="GO:0016020">
    <property type="term" value="C:membrane"/>
    <property type="evidence" value="ECO:0007669"/>
    <property type="project" value="UniProtKB-SubCell"/>
</dbReference>
<comment type="subcellular location">
    <subcellularLocation>
        <location evidence="1 7">Membrane</location>
        <topology evidence="1 7">Multi-pass membrane protein</topology>
    </subcellularLocation>
</comment>
<keyword evidence="6 7" id="KW-0472">Membrane</keyword>
<protein>
    <recommendedName>
        <fullName evidence="7">Probable purine permease</fullName>
    </recommendedName>
</protein>
<dbReference type="EMBL" id="JAEFBK010000001">
    <property type="protein sequence ID" value="KAG7648865.1"/>
    <property type="molecule type" value="Genomic_DNA"/>
</dbReference>
<feature type="transmembrane region" description="Helical" evidence="7">
    <location>
        <begin position="292"/>
        <end position="312"/>
    </location>
</feature>
<comment type="caution">
    <text evidence="9">The sequence shown here is derived from an EMBL/GenBank/DDBJ whole genome shotgun (WGS) entry which is preliminary data.</text>
</comment>
<comment type="similarity">
    <text evidence="2 7">Belongs to the purine permeases (TC 2.A.7.14) family.</text>
</comment>
<accession>A0A8T2GNE6</accession>
<dbReference type="InterPro" id="IPR002156">
    <property type="entry name" value="RNaseH_domain"/>
</dbReference>
<feature type="transmembrane region" description="Helical" evidence="7">
    <location>
        <begin position="319"/>
        <end position="342"/>
    </location>
</feature>
<organism evidence="9 10">
    <name type="scientific">Arabidopsis thaliana x Arabidopsis arenosa</name>
    <dbReference type="NCBI Taxonomy" id="1240361"/>
    <lineage>
        <taxon>Eukaryota</taxon>
        <taxon>Viridiplantae</taxon>
        <taxon>Streptophyta</taxon>
        <taxon>Embryophyta</taxon>
        <taxon>Tracheophyta</taxon>
        <taxon>Spermatophyta</taxon>
        <taxon>Magnoliopsida</taxon>
        <taxon>eudicotyledons</taxon>
        <taxon>Gunneridae</taxon>
        <taxon>Pentapetalae</taxon>
        <taxon>rosids</taxon>
        <taxon>malvids</taxon>
        <taxon>Brassicales</taxon>
        <taxon>Brassicaceae</taxon>
        <taxon>Camelineae</taxon>
        <taxon>Arabidopsis</taxon>
    </lineage>
</organism>
<feature type="transmembrane region" description="Helical" evidence="7">
    <location>
        <begin position="354"/>
        <end position="376"/>
    </location>
</feature>
<evidence type="ECO:0000256" key="3">
    <source>
        <dbReference type="ARBA" id="ARBA00022448"/>
    </source>
</evidence>
<gene>
    <name evidence="9" type="ORF">ISN45_At01g039480</name>
</gene>
<proteinExistence type="inferred from homology"/>
<dbReference type="Proteomes" id="UP000694240">
    <property type="component" value="Chromosome 1"/>
</dbReference>
<dbReference type="InterPro" id="IPR044730">
    <property type="entry name" value="RNase_H-like_dom_plant"/>
</dbReference>
<feature type="transmembrane region" description="Helical" evidence="7">
    <location>
        <begin position="178"/>
        <end position="205"/>
    </location>
</feature>
<feature type="transmembrane region" description="Helical" evidence="7">
    <location>
        <begin position="265"/>
        <end position="286"/>
    </location>
</feature>
<evidence type="ECO:0000313" key="10">
    <source>
        <dbReference type="Proteomes" id="UP000694240"/>
    </source>
</evidence>
<reference evidence="9 10" key="1">
    <citation type="submission" date="2020-12" db="EMBL/GenBank/DDBJ databases">
        <title>Concerted genomic and epigenomic changes stabilize Arabidopsis allopolyploids.</title>
        <authorList>
            <person name="Chen Z."/>
        </authorList>
    </citation>
    <scope>NUCLEOTIDE SEQUENCE [LARGE SCALE GENOMIC DNA]</scope>
    <source>
        <strain evidence="9">Allo738</strain>
        <tissue evidence="9">Leaf</tissue>
    </source>
</reference>
<dbReference type="CDD" id="cd06222">
    <property type="entry name" value="RNase_H_like"/>
    <property type="match status" value="1"/>
</dbReference>
<dbReference type="PANTHER" id="PTHR31376:SF101">
    <property type="entry name" value="PURINE PERMEASE 19-RELATED"/>
    <property type="match status" value="1"/>
</dbReference>
<feature type="transmembrane region" description="Helical" evidence="7">
    <location>
        <begin position="388"/>
        <end position="412"/>
    </location>
</feature>
<feature type="domain" description="RNase H type-1" evidence="8">
    <location>
        <begin position="51"/>
        <end position="127"/>
    </location>
</feature>
<evidence type="ECO:0000313" key="9">
    <source>
        <dbReference type="EMBL" id="KAG7648865.1"/>
    </source>
</evidence>
<dbReference type="Pfam" id="PF16913">
    <property type="entry name" value="PUNUT"/>
    <property type="match status" value="1"/>
</dbReference>
<feature type="transmembrane region" description="Helical" evidence="7">
    <location>
        <begin position="432"/>
        <end position="458"/>
    </location>
</feature>
<dbReference type="GO" id="GO:0004523">
    <property type="term" value="F:RNA-DNA hybrid ribonuclease activity"/>
    <property type="evidence" value="ECO:0007669"/>
    <property type="project" value="InterPro"/>
</dbReference>
<name>A0A8T2GNE6_9BRAS</name>
<feature type="transmembrane region" description="Helical" evidence="7">
    <location>
        <begin position="496"/>
        <end position="512"/>
    </location>
</feature>
<dbReference type="AlphaFoldDB" id="A0A8T2GNE6"/>
<dbReference type="GO" id="GO:0005345">
    <property type="term" value="F:purine nucleobase transmembrane transporter activity"/>
    <property type="evidence" value="ECO:0007669"/>
    <property type="project" value="UniProtKB-UniRule"/>
</dbReference>
<evidence type="ECO:0000256" key="5">
    <source>
        <dbReference type="ARBA" id="ARBA00022989"/>
    </source>
</evidence>
<feature type="transmembrane region" description="Helical" evidence="7">
    <location>
        <begin position="225"/>
        <end position="244"/>
    </location>
</feature>
<sequence length="529" mass="59160">MALWWGWKWRCGNVFGGNGRCRDRVKFLKDLAKEVLDSYAGLRDAQSGICSAPMAELWGAYYALYLAWERRAPHVELEIDLEMVVGILKTGISDSHPLSYMVRLCHDFISRDWNVFISHVYKEGNRLGDERNFMGFHTKSPDRVTHEEEEANIGVDNQPRETTSTSLNRSQIITTRNWWICIFVCSGLVVAGRILSMLLLNFYYIQTGRDVCDDPKQFKGTWLQSMVQNAAFPFTAFLLLLWRSSFSTHSETSSSSSCSSSFGKLFLLYISLGVLFAAYSQLYAIGRTHCVFFFWIFTSQLIFTSIFTTIINKQKFNRWIILSMVLSGAATGLGITSSGGAYIPCENEGSKMSNGAWCAFFGTVAFSLSLCIMQLGFQKVIPTTQSRVSAVILMQTNASMIATLICLVGLFVSGEFKDIKEDFETFKKGKPLYVLSLIGLSLAWQVMSLGLVGLVCLASSLFSNVVSFCSTPLVNILLVLAFRFTDADVKFFKEGALVAGILGFASYVYSLYKSTKKKEIASQSQTTRV</sequence>
<evidence type="ECO:0000256" key="7">
    <source>
        <dbReference type="RuleBase" id="RU368015"/>
    </source>
</evidence>
<evidence type="ECO:0000256" key="4">
    <source>
        <dbReference type="ARBA" id="ARBA00022692"/>
    </source>
</evidence>
<feature type="transmembrane region" description="Helical" evidence="7">
    <location>
        <begin position="465"/>
        <end position="484"/>
    </location>
</feature>